<evidence type="ECO:0000256" key="2">
    <source>
        <dbReference type="ARBA" id="ARBA00022964"/>
    </source>
</evidence>
<dbReference type="RefSeq" id="WP_130475413.1">
    <property type="nucleotide sequence ID" value="NZ_SFCC01000005.1"/>
</dbReference>
<name>A0A4Q7JA49_9PSEU</name>
<dbReference type="AlphaFoldDB" id="A0A4Q7JA49"/>
<feature type="domain" description="Intradiol ring-cleavage dioxygenases" evidence="4">
    <location>
        <begin position="39"/>
        <end position="67"/>
    </location>
</feature>
<organism evidence="5 6">
    <name type="scientific">Amycolatopsis suaedae</name>
    <dbReference type="NCBI Taxonomy" id="2510978"/>
    <lineage>
        <taxon>Bacteria</taxon>
        <taxon>Bacillati</taxon>
        <taxon>Actinomycetota</taxon>
        <taxon>Actinomycetes</taxon>
        <taxon>Pseudonocardiales</taxon>
        <taxon>Pseudonocardiaceae</taxon>
        <taxon>Amycolatopsis</taxon>
    </lineage>
</organism>
<dbReference type="EMBL" id="SFCC01000005">
    <property type="protein sequence ID" value="RZQ63888.1"/>
    <property type="molecule type" value="Genomic_DNA"/>
</dbReference>
<keyword evidence="3 5" id="KW-0560">Oxidoreductase</keyword>
<keyword evidence="2 5" id="KW-0223">Dioxygenase</keyword>
<dbReference type="InterPro" id="IPR050770">
    <property type="entry name" value="Intradiol_RC_Dioxygenase"/>
</dbReference>
<evidence type="ECO:0000256" key="3">
    <source>
        <dbReference type="ARBA" id="ARBA00023002"/>
    </source>
</evidence>
<dbReference type="OrthoDB" id="4417174at2"/>
<evidence type="ECO:0000313" key="6">
    <source>
        <dbReference type="Proteomes" id="UP000292003"/>
    </source>
</evidence>
<dbReference type="InterPro" id="IPR012786">
    <property type="entry name" value="Protocat_dOase_a"/>
</dbReference>
<gene>
    <name evidence="5" type="primary">pcaG</name>
    <name evidence="5" type="ORF">EWH70_12110</name>
</gene>
<dbReference type="InterPro" id="IPR015889">
    <property type="entry name" value="Intradiol_dOase_core"/>
</dbReference>
<dbReference type="Gene3D" id="2.60.130.10">
    <property type="entry name" value="Aromatic compound dioxygenase"/>
    <property type="match status" value="1"/>
</dbReference>
<keyword evidence="6" id="KW-1185">Reference proteome</keyword>
<accession>A0A4Q7JA49</accession>
<dbReference type="InterPro" id="IPR000627">
    <property type="entry name" value="Intradiol_dOase_C"/>
</dbReference>
<dbReference type="GO" id="GO:0008199">
    <property type="term" value="F:ferric iron binding"/>
    <property type="evidence" value="ECO:0007669"/>
    <property type="project" value="InterPro"/>
</dbReference>
<dbReference type="Proteomes" id="UP000292003">
    <property type="component" value="Unassembled WGS sequence"/>
</dbReference>
<dbReference type="PANTHER" id="PTHR33711:SF9">
    <property type="entry name" value="PROTOCATECHUATE 3,4-DIOXYGENASE ALPHA CHAIN"/>
    <property type="match status" value="1"/>
</dbReference>
<evidence type="ECO:0000313" key="5">
    <source>
        <dbReference type="EMBL" id="RZQ63888.1"/>
    </source>
</evidence>
<dbReference type="PANTHER" id="PTHR33711">
    <property type="entry name" value="DIOXYGENASE, PUTATIVE (AFU_ORTHOLOGUE AFUA_2G02910)-RELATED"/>
    <property type="match status" value="1"/>
</dbReference>
<dbReference type="NCBIfam" id="TIGR02423">
    <property type="entry name" value="protocat_alph"/>
    <property type="match status" value="1"/>
</dbReference>
<dbReference type="SUPFAM" id="SSF49482">
    <property type="entry name" value="Aromatic compound dioxygenase"/>
    <property type="match status" value="1"/>
</dbReference>
<comment type="caution">
    <text evidence="5">The sequence shown here is derived from an EMBL/GenBank/DDBJ whole genome shotgun (WGS) entry which is preliminary data.</text>
</comment>
<sequence>MTERGLTPSQTVGPFLAIGLDWPDGPEVVAEGTAGAILVEGTVFDGAGTVVPDALVEIWQAGPDGRFGTPGFGGFGRCATDPDGRFWFRTLRPGAPGDGQAPHIDVTVFARGLMHHLVTRLYLPGEAEANAADPVLTSLPEDARRALVAEPGEPGRLRFDIHLQGPDETPFFAV</sequence>
<dbReference type="GO" id="GO:0018578">
    <property type="term" value="F:protocatechuate 3,4-dioxygenase activity"/>
    <property type="evidence" value="ECO:0007669"/>
    <property type="project" value="UniProtKB-EC"/>
</dbReference>
<reference evidence="5 6" key="1">
    <citation type="submission" date="2019-02" db="EMBL/GenBank/DDBJ databases">
        <title>Draft genome sequence of Amycolatopsis sp. 8-3EHSu isolated from roots of Suaeda maritima.</title>
        <authorList>
            <person name="Duangmal K."/>
            <person name="Chantavorakit T."/>
        </authorList>
    </citation>
    <scope>NUCLEOTIDE SEQUENCE [LARGE SCALE GENOMIC DNA]</scope>
    <source>
        <strain evidence="5 6">8-3EHSu</strain>
    </source>
</reference>
<proteinExistence type="inferred from homology"/>
<comment type="similarity">
    <text evidence="1">Belongs to the intradiol ring-cleavage dioxygenase family.</text>
</comment>
<dbReference type="PROSITE" id="PS00083">
    <property type="entry name" value="INTRADIOL_DIOXYGENAS"/>
    <property type="match status" value="1"/>
</dbReference>
<dbReference type="EC" id="1.13.11.3" evidence="5"/>
<protein>
    <submittedName>
        <fullName evidence="5">Protocatechuate 3,4-dioxygenase subunit alpha</fullName>
        <ecNumber evidence="5">1.13.11.3</ecNumber>
    </submittedName>
</protein>
<evidence type="ECO:0000256" key="1">
    <source>
        <dbReference type="ARBA" id="ARBA00007825"/>
    </source>
</evidence>
<evidence type="ECO:0000259" key="4">
    <source>
        <dbReference type="PROSITE" id="PS00083"/>
    </source>
</evidence>
<dbReference type="Pfam" id="PF00775">
    <property type="entry name" value="Dioxygenase_C"/>
    <property type="match status" value="1"/>
</dbReference>